<comment type="caution">
    <text evidence="3">The sequence shown here is derived from an EMBL/GenBank/DDBJ whole genome shotgun (WGS) entry which is preliminary data.</text>
</comment>
<dbReference type="Proteomes" id="UP000282574">
    <property type="component" value="Unassembled WGS sequence"/>
</dbReference>
<dbReference type="GO" id="GO:0016020">
    <property type="term" value="C:membrane"/>
    <property type="evidence" value="ECO:0007669"/>
    <property type="project" value="UniProtKB-UniRule"/>
</dbReference>
<feature type="transmembrane region" description="Helical" evidence="1">
    <location>
        <begin position="222"/>
        <end position="244"/>
    </location>
</feature>
<name>A0AB37URL3_9CYAN</name>
<dbReference type="InterPro" id="IPR005330">
    <property type="entry name" value="MHYT_dom"/>
</dbReference>
<feature type="transmembrane region" description="Helical" evidence="1">
    <location>
        <begin position="179"/>
        <end position="202"/>
    </location>
</feature>
<organism evidence="3 4">
    <name type="scientific">Chroococcidiopsis cubana SAG 39.79</name>
    <dbReference type="NCBI Taxonomy" id="388085"/>
    <lineage>
        <taxon>Bacteria</taxon>
        <taxon>Bacillati</taxon>
        <taxon>Cyanobacteriota</taxon>
        <taxon>Cyanophyceae</taxon>
        <taxon>Chroococcidiopsidales</taxon>
        <taxon>Chroococcidiopsidaceae</taxon>
        <taxon>Chroococcidiopsis</taxon>
    </lineage>
</organism>
<dbReference type="PANTHER" id="PTHR35152:SF1">
    <property type="entry name" value="DOMAIN SIGNALLING PROTEIN, PUTATIVE (AFU_ORTHOLOGUE AFUA_5G11310)-RELATED"/>
    <property type="match status" value="1"/>
</dbReference>
<dbReference type="EMBL" id="RSCK01000003">
    <property type="protein sequence ID" value="RUT14095.1"/>
    <property type="molecule type" value="Genomic_DNA"/>
</dbReference>
<feature type="transmembrane region" description="Helical" evidence="1">
    <location>
        <begin position="76"/>
        <end position="98"/>
    </location>
</feature>
<feature type="domain" description="MHYT" evidence="2">
    <location>
        <begin position="8"/>
        <end position="206"/>
    </location>
</feature>
<dbReference type="Pfam" id="PF03707">
    <property type="entry name" value="MHYT"/>
    <property type="match status" value="3"/>
</dbReference>
<gene>
    <name evidence="3" type="ORF">DSM107010_05780</name>
</gene>
<keyword evidence="1" id="KW-1133">Transmembrane helix</keyword>
<evidence type="ECO:0000313" key="3">
    <source>
        <dbReference type="EMBL" id="RUT14095.1"/>
    </source>
</evidence>
<keyword evidence="1" id="KW-0812">Transmembrane</keyword>
<evidence type="ECO:0000259" key="2">
    <source>
        <dbReference type="PROSITE" id="PS50924"/>
    </source>
</evidence>
<keyword evidence="1" id="KW-0472">Membrane</keyword>
<feature type="transmembrane region" description="Helical" evidence="1">
    <location>
        <begin position="12"/>
        <end position="33"/>
    </location>
</feature>
<dbReference type="PROSITE" id="PS50924">
    <property type="entry name" value="MHYT"/>
    <property type="match status" value="1"/>
</dbReference>
<feature type="transmembrane region" description="Helical" evidence="1">
    <location>
        <begin position="110"/>
        <end position="131"/>
    </location>
</feature>
<protein>
    <recommendedName>
        <fullName evidence="2">MHYT domain-containing protein</fullName>
    </recommendedName>
</protein>
<evidence type="ECO:0000256" key="1">
    <source>
        <dbReference type="PROSITE-ProRule" id="PRU00244"/>
    </source>
</evidence>
<feature type="transmembrane region" description="Helical" evidence="1">
    <location>
        <begin position="45"/>
        <end position="70"/>
    </location>
</feature>
<dbReference type="AlphaFoldDB" id="A0AB37URL3"/>
<reference evidence="3 4" key="1">
    <citation type="journal article" date="2019" name="Genome Biol. Evol.">
        <title>Day and night: Metabolic profiles and evolutionary relationships of six axenic non-marine cyanobacteria.</title>
        <authorList>
            <person name="Will S.E."/>
            <person name="Henke P."/>
            <person name="Boedeker C."/>
            <person name="Huang S."/>
            <person name="Brinkmann H."/>
            <person name="Rohde M."/>
            <person name="Jarek M."/>
            <person name="Friedl T."/>
            <person name="Seufert S."/>
            <person name="Schumacher M."/>
            <person name="Overmann J."/>
            <person name="Neumann-Schaal M."/>
            <person name="Petersen J."/>
        </authorList>
    </citation>
    <scope>NUCLEOTIDE SEQUENCE [LARGE SCALE GENOMIC DNA]</scope>
    <source>
        <strain evidence="3 4">SAG 39.79</strain>
    </source>
</reference>
<keyword evidence="4" id="KW-1185">Reference proteome</keyword>
<proteinExistence type="predicted"/>
<accession>A0AB37URL3</accession>
<feature type="transmembrane region" description="Helical" evidence="1">
    <location>
        <begin position="143"/>
        <end position="167"/>
    </location>
</feature>
<evidence type="ECO:0000313" key="4">
    <source>
        <dbReference type="Proteomes" id="UP000282574"/>
    </source>
</evidence>
<dbReference type="PANTHER" id="PTHR35152">
    <property type="entry name" value="DOMAIN SIGNALLING PROTEIN, PUTATIVE (AFU_ORTHOLOGUE AFUA_5G11310)-RELATED"/>
    <property type="match status" value="1"/>
</dbReference>
<dbReference type="RefSeq" id="WP_106166028.1">
    <property type="nucleotide sequence ID" value="NZ_JAVKZF010000005.1"/>
</dbReference>
<sequence length="275" mass="30083">MNNIQGTYDLHLILIALVAGVFASYTAFSLLPLSIQNRDRQRKLWLILSSISLGLGIWTLHFISMIAFSLPVRTKYNALFTIMSIGPAIFASGQAFFLVVEAEDPTKASVIKTSLCSVLVGLGIATMHYVGMAAMQTGATIHYNWFLFLVSIIVGIAVSHLAILLLLWLQRVPSSSQRIANFISAIVLTIGVGFMHFTGMSATNFITEKSSQHFPAVFLSDTLLSLIAFSIAIFFMGTGLLLLFTSIEDYKTKPNINSVKNDANGKLSSSSRYLD</sequence>